<organism evidence="2 3">
    <name type="scientific">Actinorhabdospora filicis</name>
    <dbReference type="NCBI Taxonomy" id="1785913"/>
    <lineage>
        <taxon>Bacteria</taxon>
        <taxon>Bacillati</taxon>
        <taxon>Actinomycetota</taxon>
        <taxon>Actinomycetes</taxon>
        <taxon>Micromonosporales</taxon>
        <taxon>Micromonosporaceae</taxon>
        <taxon>Actinorhabdospora</taxon>
    </lineage>
</organism>
<keyword evidence="3" id="KW-1185">Reference proteome</keyword>
<evidence type="ECO:0000256" key="1">
    <source>
        <dbReference type="SAM" id="MobiDB-lite"/>
    </source>
</evidence>
<evidence type="ECO:0000313" key="3">
    <source>
        <dbReference type="Proteomes" id="UP001165079"/>
    </source>
</evidence>
<feature type="region of interest" description="Disordered" evidence="1">
    <location>
        <begin position="70"/>
        <end position="95"/>
    </location>
</feature>
<comment type="caution">
    <text evidence="2">The sequence shown here is derived from an EMBL/GenBank/DDBJ whole genome shotgun (WGS) entry which is preliminary data.</text>
</comment>
<dbReference type="EMBL" id="BSTX01000005">
    <property type="protein sequence ID" value="GLZ81411.1"/>
    <property type="molecule type" value="Genomic_DNA"/>
</dbReference>
<gene>
    <name evidence="2" type="ORF">Afil01_62180</name>
</gene>
<proteinExistence type="predicted"/>
<name>A0A9W6WDA2_9ACTN</name>
<dbReference type="AlphaFoldDB" id="A0A9W6WDA2"/>
<accession>A0A9W6WDA2</accession>
<dbReference type="Proteomes" id="UP001165079">
    <property type="component" value="Unassembled WGS sequence"/>
</dbReference>
<reference evidence="2" key="1">
    <citation type="submission" date="2023-03" db="EMBL/GenBank/DDBJ databases">
        <title>Actinorhabdospora filicis NBRC 111898.</title>
        <authorList>
            <person name="Ichikawa N."/>
            <person name="Sato H."/>
            <person name="Tonouchi N."/>
        </authorList>
    </citation>
    <scope>NUCLEOTIDE SEQUENCE</scope>
    <source>
        <strain evidence="2">NBRC 111898</strain>
    </source>
</reference>
<protein>
    <submittedName>
        <fullName evidence="2">Uncharacterized protein</fullName>
    </submittedName>
</protein>
<sequence>MYHYQVDLTAVIDGRGPAPMLVLALIMRLPDTSLTVAHATGGREHFGWGRDRHLLADLFDAVQLNTRAAGNWNKKAPKLPTQPRPKTVGNTDTDTAKPKATLAAIYAQFQQRG</sequence>
<evidence type="ECO:0000313" key="2">
    <source>
        <dbReference type="EMBL" id="GLZ81411.1"/>
    </source>
</evidence>
<dbReference type="RefSeq" id="WP_285666863.1">
    <property type="nucleotide sequence ID" value="NZ_BSTX01000005.1"/>
</dbReference>